<dbReference type="AlphaFoldDB" id="A0AAV4V8J5"/>
<proteinExistence type="predicted"/>
<protein>
    <submittedName>
        <fullName evidence="2">Uncharacterized protein</fullName>
    </submittedName>
</protein>
<evidence type="ECO:0000313" key="2">
    <source>
        <dbReference type="EMBL" id="GIY66565.1"/>
    </source>
</evidence>
<sequence length="102" mass="11490">MQSGISQTYPLSIHATRGKVITGSPEIPTGKKEKVRKREAQRSGQVAKRAAFQKQADWQRLVKVKATLPAHSREEPGAPPSTTFLPHIWQHRWGKCRRLGLI</sequence>
<evidence type="ECO:0000313" key="3">
    <source>
        <dbReference type="Proteomes" id="UP001054945"/>
    </source>
</evidence>
<feature type="region of interest" description="Disordered" evidence="1">
    <location>
        <begin position="20"/>
        <end position="50"/>
    </location>
</feature>
<dbReference type="EMBL" id="BPLR01014132">
    <property type="protein sequence ID" value="GIY66565.1"/>
    <property type="molecule type" value="Genomic_DNA"/>
</dbReference>
<name>A0AAV4V8J5_CAEEX</name>
<evidence type="ECO:0000256" key="1">
    <source>
        <dbReference type="SAM" id="MobiDB-lite"/>
    </source>
</evidence>
<organism evidence="2 3">
    <name type="scientific">Caerostris extrusa</name>
    <name type="common">Bark spider</name>
    <name type="synonym">Caerostris bankana</name>
    <dbReference type="NCBI Taxonomy" id="172846"/>
    <lineage>
        <taxon>Eukaryota</taxon>
        <taxon>Metazoa</taxon>
        <taxon>Ecdysozoa</taxon>
        <taxon>Arthropoda</taxon>
        <taxon>Chelicerata</taxon>
        <taxon>Arachnida</taxon>
        <taxon>Araneae</taxon>
        <taxon>Araneomorphae</taxon>
        <taxon>Entelegynae</taxon>
        <taxon>Araneoidea</taxon>
        <taxon>Araneidae</taxon>
        <taxon>Caerostris</taxon>
    </lineage>
</organism>
<gene>
    <name evidence="2" type="ORF">CEXT_798221</name>
</gene>
<feature type="compositionally biased region" description="Basic and acidic residues" evidence="1">
    <location>
        <begin position="29"/>
        <end position="41"/>
    </location>
</feature>
<keyword evidence="3" id="KW-1185">Reference proteome</keyword>
<dbReference type="Proteomes" id="UP001054945">
    <property type="component" value="Unassembled WGS sequence"/>
</dbReference>
<reference evidence="2 3" key="1">
    <citation type="submission" date="2021-06" db="EMBL/GenBank/DDBJ databases">
        <title>Caerostris extrusa draft genome.</title>
        <authorList>
            <person name="Kono N."/>
            <person name="Arakawa K."/>
        </authorList>
    </citation>
    <scope>NUCLEOTIDE SEQUENCE [LARGE SCALE GENOMIC DNA]</scope>
</reference>
<comment type="caution">
    <text evidence="2">The sequence shown here is derived from an EMBL/GenBank/DDBJ whole genome shotgun (WGS) entry which is preliminary data.</text>
</comment>
<accession>A0AAV4V8J5</accession>